<dbReference type="EMBL" id="KV425561">
    <property type="protein sequence ID" value="KZT27663.1"/>
    <property type="molecule type" value="Genomic_DNA"/>
</dbReference>
<dbReference type="InterPro" id="IPR032675">
    <property type="entry name" value="LRR_dom_sf"/>
</dbReference>
<name>A0A165U590_9AGAM</name>
<dbReference type="SUPFAM" id="SSF52047">
    <property type="entry name" value="RNI-like"/>
    <property type="match status" value="1"/>
</dbReference>
<organism evidence="1 2">
    <name type="scientific">Neolentinus lepideus HHB14362 ss-1</name>
    <dbReference type="NCBI Taxonomy" id="1314782"/>
    <lineage>
        <taxon>Eukaryota</taxon>
        <taxon>Fungi</taxon>
        <taxon>Dikarya</taxon>
        <taxon>Basidiomycota</taxon>
        <taxon>Agaricomycotina</taxon>
        <taxon>Agaricomycetes</taxon>
        <taxon>Gloeophyllales</taxon>
        <taxon>Gloeophyllaceae</taxon>
        <taxon>Neolentinus</taxon>
    </lineage>
</organism>
<dbReference type="AlphaFoldDB" id="A0A165U590"/>
<protein>
    <recommendedName>
        <fullName evidence="3">F-box domain-containing protein</fullName>
    </recommendedName>
</protein>
<accession>A0A165U590</accession>
<evidence type="ECO:0000313" key="2">
    <source>
        <dbReference type="Proteomes" id="UP000076761"/>
    </source>
</evidence>
<sequence>MHRALELPDILYIIYDHLITSDDEFLEKEDQWQFLQLALTCRTFLPAALDNLWSNMYSITPLLQLLPTFIVSTNPDREGYILHGKPSQEIWDIFDTYAVRIRCISLTPRDRVHASLYEALLLWHPTPLLPRLRGLYWRGLDLSVTEAMLFMSPSIKRLRFMLFQYPEQDGGTLMFLNRMPETSLEELALWGKLTPACLAVPQRFTNLRTLYVWESYRKPEELVIDDHYTTALKMKQLTSLSLRVPLGYTFTSSDLLVLDDLEYLCIQGAIDALTQVFTVLSAGQLWELNFKIDTHHSPEGDYPALLSSLRFPNLHVLEIMTTNEDRNELTHDYADIIKPLLRLKQLEDLHVNFPSDNIRLNDSNIESMAKAWPHLKQLGVVTYGSLMGHPDTSMMPTLGALRHLARHCPDLQLLQIQVNASGECPEVRPSRLNHGLHTINLYSSPIHDVRKVALWIDSVFPNIEEWRRVDGILEDGWQAVSDLLNSFRMEGLRKTIV</sequence>
<dbReference type="InParanoid" id="A0A165U590"/>
<gene>
    <name evidence="1" type="ORF">NEOLEDRAFT_1176670</name>
</gene>
<dbReference type="OrthoDB" id="3222238at2759"/>
<proteinExistence type="predicted"/>
<dbReference type="STRING" id="1314782.A0A165U590"/>
<dbReference type="Gene3D" id="3.80.10.10">
    <property type="entry name" value="Ribonuclease Inhibitor"/>
    <property type="match status" value="1"/>
</dbReference>
<evidence type="ECO:0008006" key="3">
    <source>
        <dbReference type="Google" id="ProtNLM"/>
    </source>
</evidence>
<reference evidence="1 2" key="1">
    <citation type="journal article" date="2016" name="Mol. Biol. Evol.">
        <title>Comparative Genomics of Early-Diverging Mushroom-Forming Fungi Provides Insights into the Origins of Lignocellulose Decay Capabilities.</title>
        <authorList>
            <person name="Nagy L.G."/>
            <person name="Riley R."/>
            <person name="Tritt A."/>
            <person name="Adam C."/>
            <person name="Daum C."/>
            <person name="Floudas D."/>
            <person name="Sun H."/>
            <person name="Yadav J.S."/>
            <person name="Pangilinan J."/>
            <person name="Larsson K.H."/>
            <person name="Matsuura K."/>
            <person name="Barry K."/>
            <person name="Labutti K."/>
            <person name="Kuo R."/>
            <person name="Ohm R.A."/>
            <person name="Bhattacharya S.S."/>
            <person name="Shirouzu T."/>
            <person name="Yoshinaga Y."/>
            <person name="Martin F.M."/>
            <person name="Grigoriev I.V."/>
            <person name="Hibbett D.S."/>
        </authorList>
    </citation>
    <scope>NUCLEOTIDE SEQUENCE [LARGE SCALE GENOMIC DNA]</scope>
    <source>
        <strain evidence="1 2">HHB14362 ss-1</strain>
    </source>
</reference>
<evidence type="ECO:0000313" key="1">
    <source>
        <dbReference type="EMBL" id="KZT27663.1"/>
    </source>
</evidence>
<dbReference type="Proteomes" id="UP000076761">
    <property type="component" value="Unassembled WGS sequence"/>
</dbReference>
<keyword evidence="2" id="KW-1185">Reference proteome</keyword>